<dbReference type="PATRIC" id="fig|991905.3.peg.2485"/>
<reference evidence="9 10" key="1">
    <citation type="journal article" date="2011" name="J. Bacteriol.">
        <title>Complete genome sequence of Polymorphum gilvum SL003B-26A1T, a crude oil-degrading bacterium from oil-polluted saline soil.</title>
        <authorList>
            <person name="Li S.G."/>
            <person name="Tang Y.Q."/>
            <person name="Nie Y."/>
            <person name="Cai M."/>
            <person name="Wu X.L."/>
        </authorList>
    </citation>
    <scope>NUCLEOTIDE SEQUENCE [LARGE SCALE GENOMIC DNA]</scope>
    <source>
        <strain evidence="10">LMG 25793 / CGMCC 1.9160 / SL003B-26A1</strain>
    </source>
</reference>
<comment type="similarity">
    <text evidence="2">Belongs to the bacterial solute-binding protein 1 family.</text>
</comment>
<evidence type="ECO:0000313" key="9">
    <source>
        <dbReference type="EMBL" id="ADZ70850.1"/>
    </source>
</evidence>
<evidence type="ECO:0000256" key="8">
    <source>
        <dbReference type="SAM" id="SignalP"/>
    </source>
</evidence>
<dbReference type="RefSeq" id="WP_013653165.1">
    <property type="nucleotide sequence ID" value="NC_015259.1"/>
</dbReference>
<dbReference type="KEGG" id="pgv:SL003B_2425"/>
<dbReference type="PANTHER" id="PTHR43649:SF31">
    <property type="entry name" value="SN-GLYCEROL-3-PHOSPHATE-BINDING PERIPLASMIC PROTEIN UGPB"/>
    <property type="match status" value="1"/>
</dbReference>
<keyword evidence="6 8" id="KW-0732">Signal</keyword>
<keyword evidence="10" id="KW-1185">Reference proteome</keyword>
<comment type="subunit">
    <text evidence="3">The complex is composed of two ATP-binding proteins (UgpC), two transmembrane proteins (UgpA and UgpE) and a solute-binding protein (UgpB).</text>
</comment>
<dbReference type="PANTHER" id="PTHR43649">
    <property type="entry name" value="ARABINOSE-BINDING PROTEIN-RELATED"/>
    <property type="match status" value="1"/>
</dbReference>
<evidence type="ECO:0000313" key="10">
    <source>
        <dbReference type="Proteomes" id="UP000008130"/>
    </source>
</evidence>
<evidence type="ECO:0000256" key="2">
    <source>
        <dbReference type="ARBA" id="ARBA00008520"/>
    </source>
</evidence>
<comment type="subcellular location">
    <subcellularLocation>
        <location evidence="1">Periplasm</location>
    </subcellularLocation>
</comment>
<dbReference type="EMBL" id="CP002568">
    <property type="protein sequence ID" value="ADZ70850.1"/>
    <property type="molecule type" value="Genomic_DNA"/>
</dbReference>
<dbReference type="AlphaFoldDB" id="F2J1P9"/>
<dbReference type="GO" id="GO:0042597">
    <property type="term" value="C:periplasmic space"/>
    <property type="evidence" value="ECO:0007669"/>
    <property type="project" value="UniProtKB-SubCell"/>
</dbReference>
<evidence type="ECO:0000256" key="1">
    <source>
        <dbReference type="ARBA" id="ARBA00004418"/>
    </source>
</evidence>
<name>F2J1P9_POLGS</name>
<feature type="signal peptide" evidence="8">
    <location>
        <begin position="1"/>
        <end position="26"/>
    </location>
</feature>
<feature type="chain" id="PRO_5003278913" description="sn-glycerol-3-phosphate-binding periplasmic protein UgpB" evidence="8">
    <location>
        <begin position="27"/>
        <end position="437"/>
    </location>
</feature>
<accession>F2J1P9</accession>
<dbReference type="Proteomes" id="UP000008130">
    <property type="component" value="Chromosome"/>
</dbReference>
<sequence>MQILRSLARSAGVALALAAVSGGAVAQSMSASIDTPVTIKFYNYNLGSAGIGREATLEMIDAFQAANPMITVEGVAVSSAEVMSRVQADVIAGQGPDIAQIIFADLGYVVDNFGVPALEDVVPAADLSQHLDGLFPRGVELGRLDGRTYGLAYVFSTPVLFYNADLFRKAGLDPDAPPRTWEEVAAAAKAITASTGQAGLLTGIFGPSAYDWLYQGFIRSNGGRVMSEDRTTMMFGAPEAVEALGVLRDIAKAGAMPNLPSTSAIETMSSGNAGMYLQTSAVQGRMLKGAEGTFELRAAPMPTFGDKPATPTNSGSALVIMTRDPLKQRAAWELMKHLTSDYGYTIITSKIGYVPLRENAVRSEEHLAGFLRENPVVQPNIDQLQSLVPWVPLPGPNYRQILTVMMNASEQAVFGAQDDIAAIMADAQARAQALVPR</sequence>
<evidence type="ECO:0000256" key="7">
    <source>
        <dbReference type="ARBA" id="ARBA00034473"/>
    </source>
</evidence>
<dbReference type="SUPFAM" id="SSF53850">
    <property type="entry name" value="Periplasmic binding protein-like II"/>
    <property type="match status" value="1"/>
</dbReference>
<dbReference type="OrthoDB" id="2509690at2"/>
<evidence type="ECO:0000256" key="6">
    <source>
        <dbReference type="ARBA" id="ARBA00022729"/>
    </source>
</evidence>
<dbReference type="InterPro" id="IPR050490">
    <property type="entry name" value="Bact_solute-bd_prot1"/>
</dbReference>
<protein>
    <recommendedName>
        <fullName evidence="4">sn-glycerol-3-phosphate-binding periplasmic protein UgpB</fullName>
    </recommendedName>
</protein>
<keyword evidence="5" id="KW-0813">Transport</keyword>
<dbReference type="InterPro" id="IPR006059">
    <property type="entry name" value="SBP"/>
</dbReference>
<dbReference type="HOGENOM" id="CLU_031285_3_1_5"/>
<comment type="function">
    <text evidence="7">Part of the ABC transporter complex UgpBAEC involved in sn-glycerol-3-phosphate (G3P) import. Binds G3P.</text>
</comment>
<evidence type="ECO:0000256" key="5">
    <source>
        <dbReference type="ARBA" id="ARBA00022448"/>
    </source>
</evidence>
<dbReference type="STRING" id="991905.SL003B_2425"/>
<evidence type="ECO:0000256" key="3">
    <source>
        <dbReference type="ARBA" id="ARBA00011557"/>
    </source>
</evidence>
<organism evidence="9 10">
    <name type="scientific">Polymorphum gilvum (strain LMG 25793 / CGMCC 1.9160 / SL003B-26A1)</name>
    <dbReference type="NCBI Taxonomy" id="991905"/>
    <lineage>
        <taxon>Bacteria</taxon>
        <taxon>Pseudomonadati</taxon>
        <taxon>Pseudomonadota</taxon>
        <taxon>Alphaproteobacteria</taxon>
        <taxon>Rhodobacterales</taxon>
        <taxon>Paracoccaceae</taxon>
        <taxon>Polymorphum</taxon>
    </lineage>
</organism>
<dbReference type="Pfam" id="PF13416">
    <property type="entry name" value="SBP_bac_8"/>
    <property type="match status" value="1"/>
</dbReference>
<gene>
    <name evidence="9" type="ordered locus">SL003B_2425</name>
</gene>
<proteinExistence type="inferred from homology"/>
<dbReference type="eggNOG" id="COG1653">
    <property type="taxonomic scope" value="Bacteria"/>
</dbReference>
<evidence type="ECO:0000256" key="4">
    <source>
        <dbReference type="ARBA" id="ARBA00017470"/>
    </source>
</evidence>
<dbReference type="Gene3D" id="3.40.190.10">
    <property type="entry name" value="Periplasmic binding protein-like II"/>
    <property type="match status" value="2"/>
</dbReference>
<dbReference type="CDD" id="cd14748">
    <property type="entry name" value="PBP2_UgpB"/>
    <property type="match status" value="1"/>
</dbReference>